<evidence type="ECO:0000313" key="1">
    <source>
        <dbReference type="EMBL" id="KAJ8617664.1"/>
    </source>
</evidence>
<gene>
    <name evidence="1" type="ORF">MRB53_013850</name>
</gene>
<evidence type="ECO:0000313" key="2">
    <source>
        <dbReference type="Proteomes" id="UP001234297"/>
    </source>
</evidence>
<sequence>MFRLLKKLLWLKSQPVLLLFHLLMLHLQGTARLQDLLPLALLLIVLVLLEETWLHEAGAKEDKEDCEQVVQVPFRYLQKLQKRGSSCSTFFVSSSSGFGLDHLSLFTTFCILIGLFLVV</sequence>
<reference evidence="1 2" key="1">
    <citation type="journal article" date="2022" name="Hortic Res">
        <title>A haplotype resolved chromosomal level avocado genome allows analysis of novel avocado genes.</title>
        <authorList>
            <person name="Nath O."/>
            <person name="Fletcher S.J."/>
            <person name="Hayward A."/>
            <person name="Shaw L.M."/>
            <person name="Masouleh A.K."/>
            <person name="Furtado A."/>
            <person name="Henry R.J."/>
            <person name="Mitter N."/>
        </authorList>
    </citation>
    <scope>NUCLEOTIDE SEQUENCE [LARGE SCALE GENOMIC DNA]</scope>
    <source>
        <strain evidence="2">cv. Hass</strain>
        <tissue evidence="1">Leaves</tissue>
    </source>
</reference>
<dbReference type="Proteomes" id="UP001234297">
    <property type="component" value="Chromosome 4"/>
</dbReference>
<accession>A0ACC2K950</accession>
<keyword evidence="2" id="KW-1185">Reference proteome</keyword>
<dbReference type="EMBL" id="CM056812">
    <property type="protein sequence ID" value="KAJ8617664.1"/>
    <property type="molecule type" value="Genomic_DNA"/>
</dbReference>
<protein>
    <submittedName>
        <fullName evidence="1">Uncharacterized protein</fullName>
    </submittedName>
</protein>
<name>A0ACC2K950_PERAE</name>
<comment type="caution">
    <text evidence="1">The sequence shown here is derived from an EMBL/GenBank/DDBJ whole genome shotgun (WGS) entry which is preliminary data.</text>
</comment>
<proteinExistence type="predicted"/>
<organism evidence="1 2">
    <name type="scientific">Persea americana</name>
    <name type="common">Avocado</name>
    <dbReference type="NCBI Taxonomy" id="3435"/>
    <lineage>
        <taxon>Eukaryota</taxon>
        <taxon>Viridiplantae</taxon>
        <taxon>Streptophyta</taxon>
        <taxon>Embryophyta</taxon>
        <taxon>Tracheophyta</taxon>
        <taxon>Spermatophyta</taxon>
        <taxon>Magnoliopsida</taxon>
        <taxon>Magnoliidae</taxon>
        <taxon>Laurales</taxon>
        <taxon>Lauraceae</taxon>
        <taxon>Persea</taxon>
    </lineage>
</organism>